<dbReference type="Pfam" id="PF13561">
    <property type="entry name" value="adh_short_C2"/>
    <property type="match status" value="1"/>
</dbReference>
<dbReference type="InterPro" id="IPR057326">
    <property type="entry name" value="KR_dom"/>
</dbReference>
<dbReference type="SUPFAM" id="SSF51735">
    <property type="entry name" value="NAD(P)-binding Rossmann-fold domains"/>
    <property type="match status" value="1"/>
</dbReference>
<evidence type="ECO:0000256" key="2">
    <source>
        <dbReference type="ARBA" id="ARBA00022857"/>
    </source>
</evidence>
<keyword evidence="3" id="KW-0560">Oxidoreductase</keyword>
<sequence>MSVKGRETKSAVGGAHRSIQDLFGMDERTVLITGGGGAMGLEAARTILETGGDVICLDRQDEPLVEPWKTVEETASRHATKAWYFRCDISDDEHVRATVATAVSGARFPLRGLLCCAGISGEAPSIEYPVQGVRRVMDVNVAGTFACAQAAAREIRKHGLPGSMVLIASMSAHGSNKGIDTAAYNASKAAIVQLVRSLAAEWGSRVDIPLIRVNSISPGYIRTRMTVDSLAEPGMEERWTQDNMLMRLSEAHEYRGAILYLLSDASSFVTGADLRVDGGHTAW</sequence>
<dbReference type="Proteomes" id="UP000234275">
    <property type="component" value="Unassembled WGS sequence"/>
</dbReference>
<dbReference type="PANTHER" id="PTHR43008:SF4">
    <property type="entry name" value="CHAIN DEHYDROGENASE, PUTATIVE (AFU_ORTHOLOGUE AFUA_4G08710)-RELATED"/>
    <property type="match status" value="1"/>
</dbReference>
<dbReference type="STRING" id="1392250.A0A2I2G084"/>
<dbReference type="GO" id="GO:0044550">
    <property type="term" value="P:secondary metabolite biosynthetic process"/>
    <property type="evidence" value="ECO:0007669"/>
    <property type="project" value="UniProtKB-ARBA"/>
</dbReference>
<dbReference type="EMBL" id="MSFO01000007">
    <property type="protein sequence ID" value="PLB46302.1"/>
    <property type="molecule type" value="Genomic_DNA"/>
</dbReference>
<dbReference type="SMART" id="SM00822">
    <property type="entry name" value="PKS_KR"/>
    <property type="match status" value="1"/>
</dbReference>
<dbReference type="PANTHER" id="PTHR43008">
    <property type="entry name" value="BENZIL REDUCTASE"/>
    <property type="match status" value="1"/>
</dbReference>
<reference evidence="5 6" key="1">
    <citation type="submission" date="2016-12" db="EMBL/GenBank/DDBJ databases">
        <title>The genomes of Aspergillus section Nigri reveals drivers in fungal speciation.</title>
        <authorList>
            <consortium name="DOE Joint Genome Institute"/>
            <person name="Vesth T.C."/>
            <person name="Nybo J."/>
            <person name="Theobald S."/>
            <person name="Brandl J."/>
            <person name="Frisvad J.C."/>
            <person name="Nielsen K.F."/>
            <person name="Lyhne E.K."/>
            <person name="Kogle M.E."/>
            <person name="Kuo A."/>
            <person name="Riley R."/>
            <person name="Clum A."/>
            <person name="Nolan M."/>
            <person name="Lipzen A."/>
            <person name="Salamov A."/>
            <person name="Henrissat B."/>
            <person name="Wiebenga A."/>
            <person name="De Vries R.P."/>
            <person name="Grigoriev I.V."/>
            <person name="Mortensen U.H."/>
            <person name="Andersen M.R."/>
            <person name="Baker S.E."/>
        </authorList>
    </citation>
    <scope>NUCLEOTIDE SEQUENCE [LARGE SCALE GENOMIC DNA]</scope>
    <source>
        <strain evidence="5 6">IBT 23096</strain>
    </source>
</reference>
<dbReference type="VEuPathDB" id="FungiDB:P170DRAFT_501337"/>
<dbReference type="GO" id="GO:0016616">
    <property type="term" value="F:oxidoreductase activity, acting on the CH-OH group of donors, NAD or NADP as acceptor"/>
    <property type="evidence" value="ECO:0007669"/>
    <property type="project" value="UniProtKB-ARBA"/>
</dbReference>
<dbReference type="AlphaFoldDB" id="A0A2I2G084"/>
<comment type="caution">
    <text evidence="5">The sequence shown here is derived from an EMBL/GenBank/DDBJ whole genome shotgun (WGS) entry which is preliminary data.</text>
</comment>
<protein>
    <submittedName>
        <fullName evidence="5">Oxidoreductase</fullName>
    </submittedName>
</protein>
<dbReference type="InterPro" id="IPR020904">
    <property type="entry name" value="Sc_DH/Rdtase_CS"/>
</dbReference>
<dbReference type="RefSeq" id="XP_024701604.1">
    <property type="nucleotide sequence ID" value="XM_024854163.1"/>
</dbReference>
<dbReference type="InterPro" id="IPR002347">
    <property type="entry name" value="SDR_fam"/>
</dbReference>
<keyword evidence="6" id="KW-1185">Reference proteome</keyword>
<evidence type="ECO:0000313" key="6">
    <source>
        <dbReference type="Proteomes" id="UP000234275"/>
    </source>
</evidence>
<dbReference type="PRINTS" id="PR00081">
    <property type="entry name" value="GDHRDH"/>
</dbReference>
<dbReference type="GO" id="GO:0050664">
    <property type="term" value="F:oxidoreductase activity, acting on NAD(P)H, oxygen as acceptor"/>
    <property type="evidence" value="ECO:0007669"/>
    <property type="project" value="TreeGrafter"/>
</dbReference>
<organism evidence="5 6">
    <name type="scientific">Aspergillus steynii IBT 23096</name>
    <dbReference type="NCBI Taxonomy" id="1392250"/>
    <lineage>
        <taxon>Eukaryota</taxon>
        <taxon>Fungi</taxon>
        <taxon>Dikarya</taxon>
        <taxon>Ascomycota</taxon>
        <taxon>Pezizomycotina</taxon>
        <taxon>Eurotiomycetes</taxon>
        <taxon>Eurotiomycetidae</taxon>
        <taxon>Eurotiales</taxon>
        <taxon>Aspergillaceae</taxon>
        <taxon>Aspergillus</taxon>
        <taxon>Aspergillus subgen. Circumdati</taxon>
    </lineage>
</organism>
<proteinExistence type="inferred from homology"/>
<evidence type="ECO:0000259" key="4">
    <source>
        <dbReference type="SMART" id="SM00822"/>
    </source>
</evidence>
<dbReference type="PROSITE" id="PS00061">
    <property type="entry name" value="ADH_SHORT"/>
    <property type="match status" value="1"/>
</dbReference>
<dbReference type="FunFam" id="3.40.50.720:FF:000084">
    <property type="entry name" value="Short-chain dehydrogenase reductase"/>
    <property type="match status" value="1"/>
</dbReference>
<name>A0A2I2G084_9EURO</name>
<feature type="domain" description="Ketoreductase" evidence="4">
    <location>
        <begin position="28"/>
        <end position="214"/>
    </location>
</feature>
<evidence type="ECO:0000256" key="3">
    <source>
        <dbReference type="ARBA" id="ARBA00023002"/>
    </source>
</evidence>
<keyword evidence="2" id="KW-0521">NADP</keyword>
<gene>
    <name evidence="5" type="ORF">P170DRAFT_501337</name>
</gene>
<comment type="similarity">
    <text evidence="1">Belongs to the short-chain dehydrogenases/reductases (SDR) family.</text>
</comment>
<evidence type="ECO:0000313" key="5">
    <source>
        <dbReference type="EMBL" id="PLB46302.1"/>
    </source>
</evidence>
<accession>A0A2I2G084</accession>
<dbReference type="InterPro" id="IPR036291">
    <property type="entry name" value="NAD(P)-bd_dom_sf"/>
</dbReference>
<evidence type="ECO:0000256" key="1">
    <source>
        <dbReference type="ARBA" id="ARBA00006484"/>
    </source>
</evidence>
<dbReference type="OrthoDB" id="1669814at2759"/>
<dbReference type="Gene3D" id="3.40.50.720">
    <property type="entry name" value="NAD(P)-binding Rossmann-like Domain"/>
    <property type="match status" value="1"/>
</dbReference>
<dbReference type="GeneID" id="36561869"/>